<proteinExistence type="predicted"/>
<reference evidence="1 4" key="1">
    <citation type="submission" date="2021-06" db="EMBL/GenBank/DDBJ databases">
        <title>Collection of gut derived symbiotic bacterial strains cultured from healthy donors.</title>
        <authorList>
            <person name="Lin H."/>
            <person name="Littmann E."/>
            <person name="Pamer E.G."/>
        </authorList>
    </citation>
    <scope>NUCLEOTIDE SEQUENCE</scope>
    <source>
        <strain evidence="2 4">MSK.21.70</strain>
        <strain evidence="1">MSK.21.82</strain>
    </source>
</reference>
<sequence length="46" mass="5704">MIKESYPHFKKVIEKEKNFNQYLENMMNDDEFTRSIFNKIFVKKSL</sequence>
<organism evidence="1 3">
    <name type="scientific">Catenibacterium mitsuokai</name>
    <dbReference type="NCBI Taxonomy" id="100886"/>
    <lineage>
        <taxon>Bacteria</taxon>
        <taxon>Bacillati</taxon>
        <taxon>Bacillota</taxon>
        <taxon>Erysipelotrichia</taxon>
        <taxon>Erysipelotrichales</taxon>
        <taxon>Coprobacillaceae</taxon>
        <taxon>Catenibacterium</taxon>
    </lineage>
</organism>
<evidence type="ECO:0000313" key="1">
    <source>
        <dbReference type="EMBL" id="MBV3381878.1"/>
    </source>
</evidence>
<dbReference type="AlphaFoldDB" id="A0AAW4MTJ2"/>
<dbReference type="Proteomes" id="UP001197492">
    <property type="component" value="Unassembled WGS sequence"/>
</dbReference>
<dbReference type="GeneID" id="301323405"/>
<dbReference type="EMBL" id="JAHOEL010000004">
    <property type="protein sequence ID" value="MBV3391902.1"/>
    <property type="molecule type" value="Genomic_DNA"/>
</dbReference>
<name>A0AAW4MTJ2_9FIRM</name>
<protein>
    <submittedName>
        <fullName evidence="1">Uncharacterized protein</fullName>
    </submittedName>
</protein>
<evidence type="ECO:0000313" key="4">
    <source>
        <dbReference type="Proteomes" id="UP001197492"/>
    </source>
</evidence>
<dbReference type="RefSeq" id="WP_217746959.1">
    <property type="nucleotide sequence ID" value="NZ_JAHOEB010000004.1"/>
</dbReference>
<keyword evidence="4" id="KW-1185">Reference proteome</keyword>
<evidence type="ECO:0000313" key="3">
    <source>
        <dbReference type="Proteomes" id="UP001196408"/>
    </source>
</evidence>
<dbReference type="EMBL" id="JAHOEF010000004">
    <property type="protein sequence ID" value="MBV3381878.1"/>
    <property type="molecule type" value="Genomic_DNA"/>
</dbReference>
<evidence type="ECO:0000313" key="2">
    <source>
        <dbReference type="EMBL" id="MBV3391902.1"/>
    </source>
</evidence>
<accession>A0AAW4MTJ2</accession>
<comment type="caution">
    <text evidence="1">The sequence shown here is derived from an EMBL/GenBank/DDBJ whole genome shotgun (WGS) entry which is preliminary data.</text>
</comment>
<gene>
    <name evidence="1" type="ORF">KSV97_01260</name>
    <name evidence="2" type="ORF">KSW06_01270</name>
</gene>
<dbReference type="Proteomes" id="UP001196408">
    <property type="component" value="Unassembled WGS sequence"/>
</dbReference>